<keyword evidence="11" id="KW-1185">Reference proteome</keyword>
<keyword evidence="5 8" id="KW-0812">Transmembrane</keyword>
<feature type="transmembrane region" description="Helical" evidence="8">
    <location>
        <begin position="347"/>
        <end position="366"/>
    </location>
</feature>
<dbReference type="PANTHER" id="PTHR30294:SF29">
    <property type="entry name" value="MULTIDRUG ABC TRANSPORTER PERMEASE YBHS-RELATED"/>
    <property type="match status" value="1"/>
</dbReference>
<dbReference type="Gene3D" id="3.40.1710.10">
    <property type="entry name" value="abc type-2 transporter like domain"/>
    <property type="match status" value="1"/>
</dbReference>
<sequence>MNINSFIRLKALIIKEFFQIVRDPSSLSISLILPLILLFLYGYGVSLDANHIKIGLILEDTSPDAQSFAQTLKDSRFFEVTVAHDRHILNTLMVAGSIKGIVIVPSYFTSFKMRSYHKAPIQVLTDGSEPNTASFVQNYIQGAWQNWLIQESTIQSNQKIPFVRPLPRFWFNEELESRNFLIPGSLAIIMTLIGTLLTALVVAREWERGTMEALMSTSVTITELLIGKLVPYFILGMFAMTVCVCIAVFFYHIPLRGSWLLLGFVTAIFLWTALGLGLLISTLTKNQFTAAQAAIVASYLPAFILSGFIFEISSMPTPIRWITYLIPARYFVSSLQTIFLVGNIWKLIIPNTGVMLLIGCVIYLLTAKKTVKRLD</sequence>
<accession>Q6M9Y8</accession>
<keyword evidence="4" id="KW-1003">Cell membrane</keyword>
<dbReference type="HOGENOM" id="CLU_039483_8_3_0"/>
<evidence type="ECO:0000256" key="7">
    <source>
        <dbReference type="ARBA" id="ARBA00023136"/>
    </source>
</evidence>
<dbReference type="eggNOG" id="COG0842">
    <property type="taxonomic scope" value="Bacteria"/>
</dbReference>
<evidence type="ECO:0000256" key="4">
    <source>
        <dbReference type="ARBA" id="ARBA00022475"/>
    </source>
</evidence>
<dbReference type="InterPro" id="IPR051449">
    <property type="entry name" value="ABC-2_transporter_component"/>
</dbReference>
<feature type="transmembrane region" description="Helical" evidence="8">
    <location>
        <begin position="88"/>
        <end position="108"/>
    </location>
</feature>
<dbReference type="RefSeq" id="WP_011176432.1">
    <property type="nucleotide sequence ID" value="NC_005861.2"/>
</dbReference>
<reference evidence="10 11" key="1">
    <citation type="journal article" date="2004" name="Science">
        <title>Illuminating the evolutionary history of chlamydiae.</title>
        <authorList>
            <person name="Horn M."/>
            <person name="Collingro A."/>
            <person name="Schmitz-Esser S."/>
            <person name="Beier C.L."/>
            <person name="Purkhold U."/>
            <person name="Fartmann B."/>
            <person name="Brandt P."/>
            <person name="Nyakatura G.J."/>
            <person name="Droege M."/>
            <person name="Frishman D."/>
            <person name="Rattei T."/>
            <person name="Mewes H."/>
            <person name="Wagner M."/>
        </authorList>
    </citation>
    <scope>NUCLEOTIDE SEQUENCE [LARGE SCALE GENOMIC DNA]</scope>
    <source>
        <strain evidence="10 11">UWE25</strain>
    </source>
</reference>
<protein>
    <recommendedName>
        <fullName evidence="9">ABC transmembrane type-2 domain-containing protein</fullName>
    </recommendedName>
</protein>
<feature type="transmembrane region" description="Helical" evidence="8">
    <location>
        <begin position="322"/>
        <end position="341"/>
    </location>
</feature>
<feature type="transmembrane region" description="Helical" evidence="8">
    <location>
        <begin position="289"/>
        <end position="310"/>
    </location>
</feature>
<name>Q6M9Y8_PARUW</name>
<dbReference type="STRING" id="264201.pc1887"/>
<dbReference type="PANTHER" id="PTHR30294">
    <property type="entry name" value="MEMBRANE COMPONENT OF ABC TRANSPORTER YHHJ-RELATED"/>
    <property type="match status" value="1"/>
</dbReference>
<comment type="similarity">
    <text evidence="2">Belongs to the ABC-2 integral membrane protein family.</text>
</comment>
<evidence type="ECO:0000256" key="8">
    <source>
        <dbReference type="SAM" id="Phobius"/>
    </source>
</evidence>
<dbReference type="GO" id="GO:0140359">
    <property type="term" value="F:ABC-type transporter activity"/>
    <property type="evidence" value="ECO:0007669"/>
    <property type="project" value="InterPro"/>
</dbReference>
<gene>
    <name evidence="10" type="ORF">PC_RS09060</name>
</gene>
<dbReference type="Pfam" id="PF12698">
    <property type="entry name" value="ABC2_membrane_3"/>
    <property type="match status" value="1"/>
</dbReference>
<evidence type="ECO:0000313" key="10">
    <source>
        <dbReference type="EMBL" id="CAF24611.1"/>
    </source>
</evidence>
<dbReference type="PROSITE" id="PS51012">
    <property type="entry name" value="ABC_TM2"/>
    <property type="match status" value="1"/>
</dbReference>
<keyword evidence="3" id="KW-0813">Transport</keyword>
<dbReference type="Proteomes" id="UP000000529">
    <property type="component" value="Chromosome"/>
</dbReference>
<keyword evidence="6 8" id="KW-1133">Transmembrane helix</keyword>
<dbReference type="EMBL" id="BX908798">
    <property type="protein sequence ID" value="CAF24611.1"/>
    <property type="molecule type" value="Genomic_DNA"/>
</dbReference>
<evidence type="ECO:0000256" key="6">
    <source>
        <dbReference type="ARBA" id="ARBA00022989"/>
    </source>
</evidence>
<proteinExistence type="inferred from homology"/>
<dbReference type="KEGG" id="pcu:PC_RS09060"/>
<evidence type="ECO:0000256" key="5">
    <source>
        <dbReference type="ARBA" id="ARBA00022692"/>
    </source>
</evidence>
<feature type="transmembrane region" description="Helical" evidence="8">
    <location>
        <begin position="180"/>
        <end position="203"/>
    </location>
</feature>
<dbReference type="AlphaFoldDB" id="Q6M9Y8"/>
<feature type="transmembrane region" description="Helical" evidence="8">
    <location>
        <begin position="259"/>
        <end position="283"/>
    </location>
</feature>
<evidence type="ECO:0000313" key="11">
    <source>
        <dbReference type="Proteomes" id="UP000000529"/>
    </source>
</evidence>
<evidence type="ECO:0000256" key="1">
    <source>
        <dbReference type="ARBA" id="ARBA00004651"/>
    </source>
</evidence>
<comment type="subcellular location">
    <subcellularLocation>
        <location evidence="1">Cell membrane</location>
        <topology evidence="1">Multi-pass membrane protein</topology>
    </subcellularLocation>
</comment>
<evidence type="ECO:0000259" key="9">
    <source>
        <dbReference type="PROSITE" id="PS51012"/>
    </source>
</evidence>
<feature type="transmembrane region" description="Helical" evidence="8">
    <location>
        <begin position="25"/>
        <end position="43"/>
    </location>
</feature>
<evidence type="ECO:0000256" key="3">
    <source>
        <dbReference type="ARBA" id="ARBA00022448"/>
    </source>
</evidence>
<organism evidence="10 11">
    <name type="scientific">Protochlamydia amoebophila (strain UWE25)</name>
    <dbReference type="NCBI Taxonomy" id="264201"/>
    <lineage>
        <taxon>Bacteria</taxon>
        <taxon>Pseudomonadati</taxon>
        <taxon>Chlamydiota</taxon>
        <taxon>Chlamydiia</taxon>
        <taxon>Parachlamydiales</taxon>
        <taxon>Parachlamydiaceae</taxon>
        <taxon>Candidatus Protochlamydia</taxon>
    </lineage>
</organism>
<dbReference type="InterPro" id="IPR013525">
    <property type="entry name" value="ABC2_TM"/>
</dbReference>
<feature type="domain" description="ABC transmembrane type-2" evidence="9">
    <location>
        <begin position="147"/>
        <end position="373"/>
    </location>
</feature>
<evidence type="ECO:0000256" key="2">
    <source>
        <dbReference type="ARBA" id="ARBA00007783"/>
    </source>
</evidence>
<feature type="transmembrane region" description="Helical" evidence="8">
    <location>
        <begin position="232"/>
        <end position="252"/>
    </location>
</feature>
<keyword evidence="7 8" id="KW-0472">Membrane</keyword>
<dbReference type="InterPro" id="IPR047817">
    <property type="entry name" value="ABC2_TM_bact-type"/>
</dbReference>
<dbReference type="GO" id="GO:0005886">
    <property type="term" value="C:plasma membrane"/>
    <property type="evidence" value="ECO:0007669"/>
    <property type="project" value="UniProtKB-SubCell"/>
</dbReference>
<dbReference type="OrthoDB" id="9776218at2"/>